<accession>A0AAV4KFX4</accession>
<dbReference type="GeneID" id="95458586"/>
<evidence type="ECO:0000313" key="3">
    <source>
        <dbReference type="EMBL" id="QEV36413.1"/>
    </source>
</evidence>
<sequence>MDEHWKRRLDEVRAGLVREGDPVAWVTETDAAEAVVRYPRLAVRGSLFGVVARDAEEGSPWRVVLPVQSGMPQEARDSLHSKFFFWAKDDTDDRKVRRELLAAVHVLERKPVDELVVLGTTYRIVRGDEVARMGDDGLEPPRPTDPEPVFRVWERQTGDRGCLDTGAVLDPEKVRGLMAEALRIGLREFHYVGKRYPAAVRADSRKAVTTHPDIAMLPVGFGVVERSGDVWQPQGSLSPTPHEARRGLYTCLTDLWGRLYEWDDAQRERYRRAGELFRASQRADEVRVDGREFRICRVERMVRFGPDGPEGPRPSDIDEYGPTKMHPRMDEDGTVYHGEDAEE</sequence>
<evidence type="ECO:0000313" key="4">
    <source>
        <dbReference type="Proteomes" id="UP000326029"/>
    </source>
</evidence>
<dbReference type="AlphaFoldDB" id="A0AAV4KFX4"/>
<gene>
    <name evidence="3" type="ORF">CP977_33060</name>
    <name evidence="2" type="ORF">GCM10010497_13780</name>
</gene>
<keyword evidence="4" id="KW-1185">Reference proteome</keyword>
<evidence type="ECO:0008006" key="6">
    <source>
        <dbReference type="Google" id="ProtNLM"/>
    </source>
</evidence>
<reference evidence="2 5" key="1">
    <citation type="journal article" date="2014" name="Int. J. Syst. Evol. Microbiol.">
        <title>Complete genome sequence of Corynebacterium casei LMG S-19264T (=DSM 44701T), isolated from a smear-ripened cheese.</title>
        <authorList>
            <consortium name="US DOE Joint Genome Institute (JGI-PGF)"/>
            <person name="Walter F."/>
            <person name="Albersmeier A."/>
            <person name="Kalinowski J."/>
            <person name="Ruckert C."/>
        </authorList>
    </citation>
    <scope>NUCLEOTIDE SEQUENCE [LARGE SCALE GENOMIC DNA]</scope>
    <source>
        <strain evidence="2 5">JCM 4205</strain>
    </source>
</reference>
<evidence type="ECO:0000256" key="1">
    <source>
        <dbReference type="SAM" id="MobiDB-lite"/>
    </source>
</evidence>
<dbReference type="RefSeq" id="WP_062760192.1">
    <property type="nucleotide sequence ID" value="NZ_BMSJ01000002.1"/>
</dbReference>
<feature type="region of interest" description="Disordered" evidence="1">
    <location>
        <begin position="305"/>
        <end position="343"/>
    </location>
</feature>
<protein>
    <recommendedName>
        <fullName evidence="6">Aromatic ring-opening dioxygenase LigA</fullName>
    </recommendedName>
</protein>
<dbReference type="Pfam" id="PF19379">
    <property type="entry name" value="DUF5954"/>
    <property type="match status" value="1"/>
</dbReference>
<dbReference type="EMBL" id="BMSJ01000002">
    <property type="protein sequence ID" value="GGR12897.1"/>
    <property type="molecule type" value="Genomic_DNA"/>
</dbReference>
<proteinExistence type="predicted"/>
<organism evidence="2 5">
    <name type="scientific">Streptomyces cinereoruber</name>
    <dbReference type="NCBI Taxonomy" id="67260"/>
    <lineage>
        <taxon>Bacteria</taxon>
        <taxon>Bacillati</taxon>
        <taxon>Actinomycetota</taxon>
        <taxon>Actinomycetes</taxon>
        <taxon>Kitasatosporales</taxon>
        <taxon>Streptomycetaceae</taxon>
        <taxon>Streptomyces</taxon>
    </lineage>
</organism>
<reference evidence="2" key="3">
    <citation type="submission" date="2023-08" db="EMBL/GenBank/DDBJ databases">
        <authorList>
            <person name="Sun Q."/>
            <person name="Ohkuma M."/>
        </authorList>
    </citation>
    <scope>NUCLEOTIDE SEQUENCE</scope>
    <source>
        <strain evidence="2">JCM 4205</strain>
    </source>
</reference>
<dbReference type="InterPro" id="IPR045998">
    <property type="entry name" value="DUF5954"/>
</dbReference>
<name>A0AAV4KFX4_9ACTN</name>
<dbReference type="Proteomes" id="UP000642014">
    <property type="component" value="Unassembled WGS sequence"/>
</dbReference>
<reference evidence="3 4" key="2">
    <citation type="submission" date="2017-09" db="EMBL/GenBank/DDBJ databases">
        <authorList>
            <person name="Lee N."/>
            <person name="Cho B.-K."/>
        </authorList>
    </citation>
    <scope>NUCLEOTIDE SEQUENCE [LARGE SCALE GENOMIC DNA]</scope>
    <source>
        <strain evidence="3 4">ATCC 19740</strain>
    </source>
</reference>
<dbReference type="EMBL" id="CP023693">
    <property type="protein sequence ID" value="QEV36413.1"/>
    <property type="molecule type" value="Genomic_DNA"/>
</dbReference>
<evidence type="ECO:0000313" key="5">
    <source>
        <dbReference type="Proteomes" id="UP000642014"/>
    </source>
</evidence>
<dbReference type="Proteomes" id="UP000326029">
    <property type="component" value="Chromosome"/>
</dbReference>
<evidence type="ECO:0000313" key="2">
    <source>
        <dbReference type="EMBL" id="GGR12897.1"/>
    </source>
</evidence>